<keyword evidence="2" id="KW-0436">Ligase</keyword>
<accession>A0A380S8K5</accession>
<dbReference type="PANTHER" id="PTHR42918:SF6">
    <property type="entry name" value="ELONGATION FACTOR P--(R)-BETA-LYSINE LIGASE"/>
    <property type="match status" value="1"/>
</dbReference>
<comment type="subunit">
    <text evidence="1">Homodimer.</text>
</comment>
<dbReference type="GO" id="GO:0004824">
    <property type="term" value="F:lysine-tRNA ligase activity"/>
    <property type="evidence" value="ECO:0007669"/>
    <property type="project" value="InterPro"/>
</dbReference>
<evidence type="ECO:0000256" key="3">
    <source>
        <dbReference type="ARBA" id="ARBA00022741"/>
    </source>
</evidence>
<dbReference type="InterPro" id="IPR004364">
    <property type="entry name" value="Aa-tRNA-synt_II"/>
</dbReference>
<dbReference type="Pfam" id="PF00152">
    <property type="entry name" value="tRNA-synt_2"/>
    <property type="match status" value="1"/>
</dbReference>
<dbReference type="AlphaFoldDB" id="A0A380S8K5"/>
<dbReference type="InterPro" id="IPR045864">
    <property type="entry name" value="aa-tRNA-synth_II/BPL/LPL"/>
</dbReference>
<dbReference type="PROSITE" id="PS50862">
    <property type="entry name" value="AA_TRNA_LIGASE_II"/>
    <property type="match status" value="1"/>
</dbReference>
<dbReference type="NCBIfam" id="TIGR00462">
    <property type="entry name" value="genX"/>
    <property type="match status" value="1"/>
</dbReference>
<dbReference type="GO" id="GO:0005829">
    <property type="term" value="C:cytosol"/>
    <property type="evidence" value="ECO:0007669"/>
    <property type="project" value="TreeGrafter"/>
</dbReference>
<dbReference type="InterPro" id="IPR004525">
    <property type="entry name" value="EpmA"/>
</dbReference>
<evidence type="ECO:0000256" key="2">
    <source>
        <dbReference type="ARBA" id="ARBA00022598"/>
    </source>
</evidence>
<dbReference type="PANTHER" id="PTHR42918">
    <property type="entry name" value="LYSYL-TRNA SYNTHETASE"/>
    <property type="match status" value="1"/>
</dbReference>
<dbReference type="InterPro" id="IPR006195">
    <property type="entry name" value="aa-tRNA-synth_II"/>
</dbReference>
<dbReference type="GO" id="GO:0006430">
    <property type="term" value="P:lysyl-tRNA aminoacylation"/>
    <property type="evidence" value="ECO:0007669"/>
    <property type="project" value="InterPro"/>
</dbReference>
<dbReference type="GO" id="GO:0000049">
    <property type="term" value="F:tRNA binding"/>
    <property type="evidence" value="ECO:0007669"/>
    <property type="project" value="TreeGrafter"/>
</dbReference>
<dbReference type="FunFam" id="3.30.930.10:FF:000017">
    <property type="entry name" value="Elongation factor P--(R)-beta-lysine ligase"/>
    <property type="match status" value="1"/>
</dbReference>
<dbReference type="Gene3D" id="3.30.930.10">
    <property type="entry name" value="Bira Bifunctional Protein, Domain 2"/>
    <property type="match status" value="1"/>
</dbReference>
<evidence type="ECO:0000259" key="5">
    <source>
        <dbReference type="PROSITE" id="PS50862"/>
    </source>
</evidence>
<protein>
    <submittedName>
        <fullName evidence="6">Lysyl-tRNA synthetase, class 2</fullName>
    </submittedName>
</protein>
<dbReference type="Proteomes" id="UP000255423">
    <property type="component" value="Unassembled WGS sequence"/>
</dbReference>
<dbReference type="EMBL" id="UHJL01000003">
    <property type="protein sequence ID" value="SUQ24916.1"/>
    <property type="molecule type" value="Genomic_DNA"/>
</dbReference>
<proteinExistence type="predicted"/>
<evidence type="ECO:0000256" key="4">
    <source>
        <dbReference type="ARBA" id="ARBA00022840"/>
    </source>
</evidence>
<dbReference type="InterPro" id="IPR018149">
    <property type="entry name" value="Lys-tRNA-synth_II_C"/>
</dbReference>
<keyword evidence="6" id="KW-0030">Aminoacyl-tRNA synthetase</keyword>
<feature type="domain" description="Aminoacyl-transfer RNA synthetases class-II family profile" evidence="5">
    <location>
        <begin position="21"/>
        <end position="319"/>
    </location>
</feature>
<keyword evidence="4" id="KW-0067">ATP-binding</keyword>
<evidence type="ECO:0000256" key="1">
    <source>
        <dbReference type="ARBA" id="ARBA00011738"/>
    </source>
</evidence>
<dbReference type="GO" id="GO:0005524">
    <property type="term" value="F:ATP binding"/>
    <property type="evidence" value="ECO:0007669"/>
    <property type="project" value="UniProtKB-KW"/>
</dbReference>
<dbReference type="NCBIfam" id="NF006828">
    <property type="entry name" value="PRK09350.1"/>
    <property type="match status" value="1"/>
</dbReference>
<sequence length="323" mass="37212">MEYLNSGAFAPTCTRETWVKRQALMARVRDFFVRRNALEVETPVLSAYGGTDPQLDYFEIEDPKRFMMTSPEFHMKRLLAAKFGDIFQITKSFRKDEFGGHHNNEFSMVEWYRVGMPQDKLMDEVEDLVSEIIGTKLNARRTRWIDAFKNYAGVNPFCEKLTDFADACRAREIPVPEKSETLTREDWWDYLMVFLVEPALASNGPEFILDYPPSQAALAQTYVDDEGYTWARRFELFVNQVELCNGYTELTDPVEQRRRFYADLEIRKGMNKPLPPIDERFLAALESGMPACSGVALGLDRLFMLALGKEEIADVILFPSPIA</sequence>
<reference evidence="6 7" key="1">
    <citation type="submission" date="2017-08" db="EMBL/GenBank/DDBJ databases">
        <authorList>
            <person name="de Groot N.N."/>
        </authorList>
    </citation>
    <scope>NUCLEOTIDE SEQUENCE [LARGE SCALE GENOMIC DNA]</scope>
    <source>
        <strain evidence="6 7">HM2</strain>
    </source>
</reference>
<dbReference type="SUPFAM" id="SSF55681">
    <property type="entry name" value="Class II aaRS and biotin synthetases"/>
    <property type="match status" value="1"/>
</dbReference>
<keyword evidence="3" id="KW-0547">Nucleotide-binding</keyword>
<dbReference type="PRINTS" id="PR00982">
    <property type="entry name" value="TRNASYNTHLYS"/>
</dbReference>
<evidence type="ECO:0000313" key="7">
    <source>
        <dbReference type="Proteomes" id="UP000255423"/>
    </source>
</evidence>
<dbReference type="RefSeq" id="WP_109573267.1">
    <property type="nucleotide sequence ID" value="NZ_UHJL01000003.1"/>
</dbReference>
<name>A0A380S8K5_FIBSU</name>
<organism evidence="6 7">
    <name type="scientific">Fibrobacter succinogenes</name>
    <name type="common">Bacteroides succinogenes</name>
    <dbReference type="NCBI Taxonomy" id="833"/>
    <lineage>
        <taxon>Bacteria</taxon>
        <taxon>Pseudomonadati</taxon>
        <taxon>Fibrobacterota</taxon>
        <taxon>Fibrobacteria</taxon>
        <taxon>Fibrobacterales</taxon>
        <taxon>Fibrobacteraceae</taxon>
        <taxon>Fibrobacter</taxon>
    </lineage>
</organism>
<evidence type="ECO:0000313" key="6">
    <source>
        <dbReference type="EMBL" id="SUQ24916.1"/>
    </source>
</evidence>
<gene>
    <name evidence="6" type="ORF">SAMN05661053_2330</name>
</gene>